<sequence>MSSGSTSSNDGCHSNTTVFNENRNAQSCQQAVYIALLSSFFDITIKPPMKKTSVALQFLKIESLKKGNDCVRFDDVVDRRCQELYCRDVLCGVHEKTAKRRKETNKIVESLYLLIDILHECATTFSSSATGKRSLQHFEIIKEISFVSKTVNWSLSLNEEEFKNKGKELNNFFYEKVKLGKKYVLTTNDNVIQRFLCTR</sequence>
<reference evidence="1 2" key="1">
    <citation type="submission" date="2012-10" db="EMBL/GenBank/DDBJ databases">
        <authorList>
            <person name="Zafar N."/>
            <person name="Inman J."/>
            <person name="Hall N."/>
            <person name="Lorenzi H."/>
            <person name="Caler E."/>
        </authorList>
    </citation>
    <scope>NUCLEOTIDE SEQUENCE [LARGE SCALE GENOMIC DNA]</scope>
    <source>
        <strain evidence="1 2">IP1</strain>
    </source>
</reference>
<accession>A0A0A1UCQ3</accession>
<keyword evidence="2" id="KW-1185">Reference proteome</keyword>
<dbReference type="KEGG" id="eiv:EIN_155600"/>
<dbReference type="Proteomes" id="UP000014680">
    <property type="component" value="Unassembled WGS sequence"/>
</dbReference>
<dbReference type="AlphaFoldDB" id="A0A0A1UCQ3"/>
<gene>
    <name evidence="1" type="ORF">EIN_155600</name>
</gene>
<name>A0A0A1UCQ3_ENTIV</name>
<evidence type="ECO:0000313" key="1">
    <source>
        <dbReference type="EMBL" id="ELP91443.1"/>
    </source>
</evidence>
<protein>
    <submittedName>
        <fullName evidence="1">Uncharacterized protein</fullName>
    </submittedName>
</protein>
<dbReference type="VEuPathDB" id="AmoebaDB:EIN_155600"/>
<dbReference type="EMBL" id="KB206474">
    <property type="protein sequence ID" value="ELP91443.1"/>
    <property type="molecule type" value="Genomic_DNA"/>
</dbReference>
<proteinExistence type="predicted"/>
<dbReference type="GeneID" id="14890300"/>
<dbReference type="RefSeq" id="XP_004258214.1">
    <property type="nucleotide sequence ID" value="XM_004258166.1"/>
</dbReference>
<evidence type="ECO:0000313" key="2">
    <source>
        <dbReference type="Proteomes" id="UP000014680"/>
    </source>
</evidence>
<organism evidence="1 2">
    <name type="scientific">Entamoeba invadens IP1</name>
    <dbReference type="NCBI Taxonomy" id="370355"/>
    <lineage>
        <taxon>Eukaryota</taxon>
        <taxon>Amoebozoa</taxon>
        <taxon>Evosea</taxon>
        <taxon>Archamoebae</taxon>
        <taxon>Mastigamoebida</taxon>
        <taxon>Entamoebidae</taxon>
        <taxon>Entamoeba</taxon>
    </lineage>
</organism>